<feature type="region of interest" description="Disordered" evidence="1">
    <location>
        <begin position="731"/>
        <end position="806"/>
    </location>
</feature>
<dbReference type="eggNOG" id="KOG1840">
    <property type="taxonomic scope" value="Eukaryota"/>
</dbReference>
<reference evidence="3" key="1">
    <citation type="journal article" date="2014" name="BMC Genomics">
        <title>Genome characteristics reveal the impact of lichenization on lichen-forming fungus Endocarpon pusillum Hedwig (Verrucariales, Ascomycota).</title>
        <authorList>
            <person name="Wang Y.-Y."/>
            <person name="Liu B."/>
            <person name="Zhang X.-Y."/>
            <person name="Zhou Q.-M."/>
            <person name="Zhang T."/>
            <person name="Li H."/>
            <person name="Yu Y.-F."/>
            <person name="Zhang X.-L."/>
            <person name="Hao X.-Y."/>
            <person name="Wang M."/>
            <person name="Wang L."/>
            <person name="Wei J.-C."/>
        </authorList>
    </citation>
    <scope>NUCLEOTIDE SEQUENCE [LARGE SCALE GENOMIC DNA]</scope>
    <source>
        <strain evidence="3">Z07020 / HMAS-L-300199</strain>
    </source>
</reference>
<gene>
    <name evidence="2" type="ORF">EPUS_01216</name>
</gene>
<feature type="compositionally biased region" description="Low complexity" evidence="1">
    <location>
        <begin position="793"/>
        <end position="806"/>
    </location>
</feature>
<dbReference type="GO" id="GO:0003824">
    <property type="term" value="F:catalytic activity"/>
    <property type="evidence" value="ECO:0007669"/>
    <property type="project" value="InterPro"/>
</dbReference>
<accession>U1HYB5</accession>
<name>U1HYB5_ENDPU</name>
<evidence type="ECO:0000313" key="3">
    <source>
        <dbReference type="Proteomes" id="UP000019373"/>
    </source>
</evidence>
<evidence type="ECO:0000313" key="2">
    <source>
        <dbReference type="EMBL" id="ERF75850.1"/>
    </source>
</evidence>
<evidence type="ECO:0000256" key="1">
    <source>
        <dbReference type="SAM" id="MobiDB-lite"/>
    </source>
</evidence>
<dbReference type="Pfam" id="PF13424">
    <property type="entry name" value="TPR_12"/>
    <property type="match status" value="3"/>
</dbReference>
<keyword evidence="3" id="KW-1185">Reference proteome</keyword>
<protein>
    <submittedName>
        <fullName evidence="2">Uncharacterized protein</fullName>
    </submittedName>
</protein>
<dbReference type="SUPFAM" id="SSF53167">
    <property type="entry name" value="Purine and uridine phosphorylases"/>
    <property type="match status" value="1"/>
</dbReference>
<dbReference type="InterPro" id="IPR027417">
    <property type="entry name" value="P-loop_NTPase"/>
</dbReference>
<dbReference type="SUPFAM" id="SSF48452">
    <property type="entry name" value="TPR-like"/>
    <property type="match status" value="3"/>
</dbReference>
<dbReference type="SUPFAM" id="SSF52540">
    <property type="entry name" value="P-loop containing nucleoside triphosphate hydrolases"/>
    <property type="match status" value="1"/>
</dbReference>
<dbReference type="Gene3D" id="3.40.50.300">
    <property type="entry name" value="P-loop containing nucleotide triphosphate hydrolases"/>
    <property type="match status" value="1"/>
</dbReference>
<dbReference type="GeneID" id="19236274"/>
<dbReference type="HOGENOM" id="CLU_000288_125_3_1"/>
<feature type="compositionally biased region" description="Acidic residues" evidence="1">
    <location>
        <begin position="1382"/>
        <end position="1572"/>
    </location>
</feature>
<dbReference type="PANTHER" id="PTHR46082">
    <property type="entry name" value="ATP/GTP-BINDING PROTEIN-RELATED"/>
    <property type="match status" value="1"/>
</dbReference>
<feature type="compositionally biased region" description="Basic and acidic residues" evidence="1">
    <location>
        <begin position="1367"/>
        <end position="1381"/>
    </location>
</feature>
<dbReference type="Pfam" id="PF13374">
    <property type="entry name" value="TPR_10"/>
    <property type="match status" value="3"/>
</dbReference>
<sequence>MSAASKRPRRPRSRNDFEIAVICAIRIECDAVEALFDEFWEDYDSYGKALGDPNAYSTGRIGSHNVVLAFMPGMGKGTSASVAASFRSSFPNIKLGLVVGICGAVPTGWDDETEILLGDVIISTGLVQYDFGRLYPNKVIRKDTLQDNLAYLREICSKESFEKSKYPGPEEDKLYPSTYRHKHHDPTTCPTCLQCLSKDDEVCDVALESACVDLKGDEKQLLHRDRLQKARKSAMQSAEDGAVIEPPTGVQTLLIHFGLIASGNLVIKSGYHRDDIAAREKVIAFEMEGAGVWDNFPTIVIKGVCDYADSHKNKKWQRYAAATAAACMKAILKGWRTSDKPADRDTYRQGDTLLPVTMLHEQLPAGNSLNTGSREISFGSQAAAQIKHVGHYSHSSLRPVANYIQRPALHKKIQEQLHDRLEHRPPTAKVLVVRGLGGAGKSQLVLHYVQECRPDYRAVFWIESGRKQTIERDYLQLYRQLFRGGAGTGQDMVKLEDAVLAVKNYFRSQTGRYLVVLDSADSIDNEQDESYVDLTFFIPDAPNVDVIITTRSARAEDMSPLEVVHVAEMKHEEARKLFIASAKLKNVTEEVEAQVDLITNELGCLARAITLAGSHVAATPRLSSDLRRYLPEYQTKRKRLLGRKPIQYIHHYRDSVLSTWETSFEAVAAVSTVASQLLTFMAFLNFDDIFLGLFGLNNDDFEQPAELGSSDSQSGDAFDNLIHRLSKVDNETGAAPDELAEEFSSVESLRNDEPDESADDLSTMGSQTDDDLDKLGHELNTSNSPDRDYPANSVQDSSTGDGQSSDNLNQAIQRLSIDDTQWQSLISLNDPLDLDTIESAFEVLRTHSFIQWEDDRNSYSMHKLVHAWAHDRLDVQEQYRLSLGALHLLAEVVSTVAMGPTSKMRLRSHLLATFNTFRSLYITLDPPDVEGLKLLQGITRFLDQAGWWSDVVDIQRFCSYHFKHILGKWHCNTITNTVELGVALGKQGRFEESEKILRKTLQTCRIAWGKQHPGTMATMNNLAIVLLDQGKLEEARKMYHRTLRTRKMILGKQHPDTLISMEEVATTLMVQGKLKEAEEMFREILAWRGKVLGMWHYNTLQGVENLAATLGRQGRHKEAEEIFRMILERREQILGKWHPDTLHAAAHLAFSQGKQNRDEEAEELFQQTILRREMVLGKEHPDTLINTGSLAATIADQGRYKEAEELQRQTALSMEMVLGKEHSDTLRTTSSLAATIANQGRYEEAEGMFRQTALSMEMVLGKEHSDTLRTTSSLAATIANQGRYEEAEGMFRQTALSMEMVLGKEHSDTLRTTSSLAATIANQGRYEEAEGMFRQTALSMEMVLGREHSDTQWCVRLLIRCLKDQGKNEEAAKYEGEKAVEYEDEDFEEKEKEEDENEEDENEEDENEEDENEEDENEEDENEEDENEEDENEEDENEEDENEEDENEEDENEEDENEEDENEEDENEEDENEEDENEEDENEEDENEEDENEEDENEEDENEEDENEEDENEEDENEEDENEEDENEEDENEEDENEEDENEEDENEEDENEEDENEEDENEEDEDQDKEDDPGRGEKT</sequence>
<dbReference type="Gene3D" id="3.40.50.1580">
    <property type="entry name" value="Nucleoside phosphorylase domain"/>
    <property type="match status" value="1"/>
</dbReference>
<dbReference type="EMBL" id="KE720795">
    <property type="protein sequence ID" value="ERF75850.1"/>
    <property type="molecule type" value="Genomic_DNA"/>
</dbReference>
<dbReference type="Proteomes" id="UP000019373">
    <property type="component" value="Unassembled WGS sequence"/>
</dbReference>
<dbReference type="InterPro" id="IPR053137">
    <property type="entry name" value="NLR-like"/>
</dbReference>
<dbReference type="OrthoDB" id="5986190at2759"/>
<dbReference type="InterPro" id="IPR035994">
    <property type="entry name" value="Nucleoside_phosphorylase_sf"/>
</dbReference>
<dbReference type="PANTHER" id="PTHR46082:SF6">
    <property type="entry name" value="AAA+ ATPASE DOMAIN-CONTAINING PROTEIN-RELATED"/>
    <property type="match status" value="1"/>
</dbReference>
<organism evidence="2 3">
    <name type="scientific">Endocarpon pusillum (strain Z07020 / HMAS-L-300199)</name>
    <name type="common">Lichen-forming fungus</name>
    <dbReference type="NCBI Taxonomy" id="1263415"/>
    <lineage>
        <taxon>Eukaryota</taxon>
        <taxon>Fungi</taxon>
        <taxon>Dikarya</taxon>
        <taxon>Ascomycota</taxon>
        <taxon>Pezizomycotina</taxon>
        <taxon>Eurotiomycetes</taxon>
        <taxon>Chaetothyriomycetidae</taxon>
        <taxon>Verrucariales</taxon>
        <taxon>Verrucariaceae</taxon>
        <taxon>Endocarpon</taxon>
    </lineage>
</organism>
<feature type="region of interest" description="Disordered" evidence="1">
    <location>
        <begin position="1367"/>
        <end position="1580"/>
    </location>
</feature>
<dbReference type="InterPro" id="IPR011990">
    <property type="entry name" value="TPR-like_helical_dom_sf"/>
</dbReference>
<dbReference type="Gene3D" id="1.25.40.10">
    <property type="entry name" value="Tetratricopeptide repeat domain"/>
    <property type="match status" value="3"/>
</dbReference>
<dbReference type="GO" id="GO:0009116">
    <property type="term" value="P:nucleoside metabolic process"/>
    <property type="evidence" value="ECO:0007669"/>
    <property type="project" value="InterPro"/>
</dbReference>
<dbReference type="RefSeq" id="XP_007786699.1">
    <property type="nucleotide sequence ID" value="XM_007788509.1"/>
</dbReference>
<proteinExistence type="predicted"/>